<dbReference type="Proteomes" id="UP001162907">
    <property type="component" value="Chromosome"/>
</dbReference>
<sequence length="403" mass="44158">MKRTTAWLGILAALAFPSVEAANQEIRALFQPDPSQPNKNVFVNKTPNSGYCVVAPAQCAENKMFSIQIPVRFVSNRAIAPGDDVSLRVPANWRRLTVTHQGSGETETVEVRIIGIGSKYGLSDTAVNLTGAPNPLEGHRKLWRNNSWVNAPAPCSSSSLGFLGPSTYTFFWRSWTEATCTKVAAYRIPSMSFDALDFAYELRTPNPLGMSSGLYTGSLSYTLGPSGDFQMGAMMVPDDGNLTLDFVLDVQHTLKVELPPGGNKIALEPAGGWQHWIDSGRRPTEIFRDQPFFISSSSRFKVMLQCSSLGGSDCDIGNNQVGFSKFQIRLTMPPGIKGPGGHDGWSGTLSHNMWIGPFEPGRYIDRKQGMLRFFISPRFLDFLRPGMNGTLTGNATIIFDSEV</sequence>
<proteinExistence type="predicted"/>
<evidence type="ECO:0000313" key="3">
    <source>
        <dbReference type="Proteomes" id="UP001162907"/>
    </source>
</evidence>
<keyword evidence="3" id="KW-1185">Reference proteome</keyword>
<gene>
    <name evidence="2" type="ORF">KJY40_24465</name>
</gene>
<feature type="signal peptide" evidence="1">
    <location>
        <begin position="1"/>
        <end position="21"/>
    </location>
</feature>
<evidence type="ECO:0000256" key="1">
    <source>
        <dbReference type="SAM" id="SignalP"/>
    </source>
</evidence>
<organism evidence="2 3">
    <name type="scientific">Pseudomonas fitomaticsae</name>
    <dbReference type="NCBI Taxonomy" id="2837969"/>
    <lineage>
        <taxon>Bacteria</taxon>
        <taxon>Pseudomonadati</taxon>
        <taxon>Pseudomonadota</taxon>
        <taxon>Gammaproteobacteria</taxon>
        <taxon>Pseudomonadales</taxon>
        <taxon>Pseudomonadaceae</taxon>
        <taxon>Pseudomonas</taxon>
    </lineage>
</organism>
<accession>A0ABY3PYZ6</accession>
<protein>
    <submittedName>
        <fullName evidence="2">Uncharacterized protein</fullName>
    </submittedName>
</protein>
<dbReference type="RefSeq" id="WP_230733298.1">
    <property type="nucleotide sequence ID" value="NZ_CP075567.1"/>
</dbReference>
<feature type="chain" id="PRO_5047508223" evidence="1">
    <location>
        <begin position="22"/>
        <end position="403"/>
    </location>
</feature>
<evidence type="ECO:0000313" key="2">
    <source>
        <dbReference type="EMBL" id="UFP99158.1"/>
    </source>
</evidence>
<keyword evidence="1" id="KW-0732">Signal</keyword>
<name>A0ABY3PYZ6_9PSED</name>
<reference evidence="2 3" key="1">
    <citation type="journal article" date="2022" name="Int. J. Syst. Evol. Microbiol.">
        <title>Pseudomonas fitomaticsae sp. nov., isolated at Marimurtra Botanical Garden in Blanes, Catalonia, Spain.</title>
        <authorList>
            <person name="Atanasov K.E."/>
            <person name="Galbis D.M."/>
            <person name="Cornado D."/>
            <person name="Serpico A."/>
            <person name="Sanchez G."/>
            <person name="Bosch M."/>
            <person name="Ferrer A."/>
            <person name="Altabella T."/>
        </authorList>
    </citation>
    <scope>NUCLEOTIDE SEQUENCE [LARGE SCALE GENOMIC DNA]</scope>
    <source>
        <strain evidence="2 3">FIT81</strain>
    </source>
</reference>
<dbReference type="EMBL" id="CP075567">
    <property type="protein sequence ID" value="UFP99158.1"/>
    <property type="molecule type" value="Genomic_DNA"/>
</dbReference>